<proteinExistence type="predicted"/>
<dbReference type="AlphaFoldDB" id="A0A173MG63"/>
<dbReference type="Proteomes" id="UP000186917">
    <property type="component" value="Unassembled WGS sequence"/>
</dbReference>
<dbReference type="OrthoDB" id="790721at2"/>
<dbReference type="STRING" id="477680.SAMN05421788_107132"/>
<keyword evidence="2" id="KW-1185">Reference proteome</keyword>
<dbReference type="KEGG" id="fln:FLA_2489"/>
<accession>A0A173MG63</accession>
<evidence type="ECO:0000313" key="2">
    <source>
        <dbReference type="Proteomes" id="UP000186917"/>
    </source>
</evidence>
<dbReference type="EMBL" id="FTOR01000007">
    <property type="protein sequence ID" value="SIT27080.1"/>
    <property type="molecule type" value="Genomic_DNA"/>
</dbReference>
<evidence type="ECO:0000313" key="1">
    <source>
        <dbReference type="EMBL" id="SIT27080.1"/>
    </source>
</evidence>
<dbReference type="RefSeq" id="WP_076380726.1">
    <property type="nucleotide sequence ID" value="NZ_AP017422.1"/>
</dbReference>
<organism evidence="1 2">
    <name type="scientific">Filimonas lacunae</name>
    <dbReference type="NCBI Taxonomy" id="477680"/>
    <lineage>
        <taxon>Bacteria</taxon>
        <taxon>Pseudomonadati</taxon>
        <taxon>Bacteroidota</taxon>
        <taxon>Chitinophagia</taxon>
        <taxon>Chitinophagales</taxon>
        <taxon>Chitinophagaceae</taxon>
        <taxon>Filimonas</taxon>
    </lineage>
</organism>
<sequence length="207" mass="23036">MEKIATEVIGMKNDNSCLIRFQEQIIDNFLIPAFTLYKGELVIIQYPGGPLFSARFPLIELLTARTSNDNTEVTTALHYPGHLKVRSSIFNRQYPSTVSGYLNKYANKNHPFYNKIYGIDEVRGNVKINMLSGYLRQQLGVYAILSRTSNIVFDLAGVDPVGGVLIFNVVKSAIAAGGACILLDLCDEFKDLCTTFIQTKYVGPPLE</sequence>
<gene>
    <name evidence="1" type="ORF">SAMN05421788_107132</name>
</gene>
<reference evidence="2" key="1">
    <citation type="submission" date="2017-01" db="EMBL/GenBank/DDBJ databases">
        <authorList>
            <person name="Varghese N."/>
            <person name="Submissions S."/>
        </authorList>
    </citation>
    <scope>NUCLEOTIDE SEQUENCE [LARGE SCALE GENOMIC DNA]</scope>
    <source>
        <strain evidence="2">DSM 21054</strain>
    </source>
</reference>
<protein>
    <submittedName>
        <fullName evidence="1">Uncharacterized protein</fullName>
    </submittedName>
</protein>
<name>A0A173MG63_9BACT</name>